<dbReference type="SUPFAM" id="SSF52540">
    <property type="entry name" value="P-loop containing nucleoside triphosphate hydrolases"/>
    <property type="match status" value="1"/>
</dbReference>
<dbReference type="PANTHER" id="PTHR43581">
    <property type="entry name" value="ATP/GTP PHOSPHATASE"/>
    <property type="match status" value="1"/>
</dbReference>
<reference evidence="3 4" key="1">
    <citation type="submission" date="2023-12" db="EMBL/GenBank/DDBJ databases">
        <title>Novel species of the genus Arcicella isolated from rivers.</title>
        <authorList>
            <person name="Lu H."/>
        </authorList>
    </citation>
    <scope>NUCLEOTIDE SEQUENCE [LARGE SCALE GENOMIC DNA]</scope>
    <source>
        <strain evidence="3 4">DC2W</strain>
    </source>
</reference>
<feature type="domain" description="ATPase AAA-type core" evidence="2">
    <location>
        <begin position="205"/>
        <end position="287"/>
    </location>
</feature>
<accession>A0ABU5S9K5</accession>
<dbReference type="EMBL" id="JAYGIL010000031">
    <property type="protein sequence ID" value="MEA5405160.1"/>
    <property type="molecule type" value="Genomic_DNA"/>
</dbReference>
<feature type="domain" description="Endonuclease GajA/Old nuclease/RecF-like AAA" evidence="1">
    <location>
        <begin position="1"/>
        <end position="137"/>
    </location>
</feature>
<sequence length="353" mass="40548">MLRKVRIQNFKSLKDVTLELQKVNLLIGPNNSGKSNFLKGLEFVSYDFEKMNESDILRLKYKGIDFNEIDIHVVADKFDYVGIFPENPYINFYATTKNLSKSKVWHSKTVDFQSNFPNENHEDNMLNKFNIELTTIIYKPDPNTFTKPASLESANTLLPDCSNLVPFLFNLSQNHKKLFKNLEDNLAKCVGDLVSIGTPADGNKLKLKFFDKDDNDYWADEVSEGVLYFLAVLCIIHQPNPPILLLLEEPEKGIHPRRIHEIMKFIFQLVEDKDIQVIMTSHNEHVLEEFTTMPESVFIFDKDDEGATFVKNLQKDIIEPGIIKAKEFGIEPIDYTDNIGENWFMGLMGGVPA</sequence>
<dbReference type="InterPro" id="IPR014555">
    <property type="entry name" value="RecF-like"/>
</dbReference>
<evidence type="ECO:0000259" key="1">
    <source>
        <dbReference type="Pfam" id="PF13175"/>
    </source>
</evidence>
<evidence type="ECO:0000313" key="4">
    <source>
        <dbReference type="Proteomes" id="UP001303899"/>
    </source>
</evidence>
<dbReference type="InterPro" id="IPR041685">
    <property type="entry name" value="AAA_GajA/Old/RecF-like"/>
</dbReference>
<proteinExistence type="predicted"/>
<evidence type="ECO:0000259" key="2">
    <source>
        <dbReference type="Pfam" id="PF13304"/>
    </source>
</evidence>
<dbReference type="PANTHER" id="PTHR43581:SF4">
    <property type="entry name" value="ATP_GTP PHOSPHATASE"/>
    <property type="match status" value="1"/>
</dbReference>
<dbReference type="Pfam" id="PF13175">
    <property type="entry name" value="AAA_15"/>
    <property type="match status" value="1"/>
</dbReference>
<dbReference type="Proteomes" id="UP001303899">
    <property type="component" value="Unassembled WGS sequence"/>
</dbReference>
<dbReference type="InterPro" id="IPR003959">
    <property type="entry name" value="ATPase_AAA_core"/>
</dbReference>
<gene>
    <name evidence="3" type="ORF">VB776_19650</name>
</gene>
<dbReference type="PIRSF" id="PIRSF029347">
    <property type="entry name" value="RecF"/>
    <property type="match status" value="1"/>
</dbReference>
<dbReference type="RefSeq" id="WP_323698576.1">
    <property type="nucleotide sequence ID" value="NZ_JAYGIL010000031.1"/>
</dbReference>
<dbReference type="InterPro" id="IPR027417">
    <property type="entry name" value="P-loop_NTPase"/>
</dbReference>
<dbReference type="CDD" id="cd00267">
    <property type="entry name" value="ABC_ATPase"/>
    <property type="match status" value="1"/>
</dbReference>
<name>A0ABU5S9K5_9BACT</name>
<dbReference type="Gene3D" id="3.40.50.300">
    <property type="entry name" value="P-loop containing nucleotide triphosphate hydrolases"/>
    <property type="match status" value="1"/>
</dbReference>
<organism evidence="3 4">
    <name type="scientific">Arcicella gelida</name>
    <dbReference type="NCBI Taxonomy" id="2984195"/>
    <lineage>
        <taxon>Bacteria</taxon>
        <taxon>Pseudomonadati</taxon>
        <taxon>Bacteroidota</taxon>
        <taxon>Cytophagia</taxon>
        <taxon>Cytophagales</taxon>
        <taxon>Flectobacillaceae</taxon>
        <taxon>Arcicella</taxon>
    </lineage>
</organism>
<evidence type="ECO:0000313" key="3">
    <source>
        <dbReference type="EMBL" id="MEA5405160.1"/>
    </source>
</evidence>
<protein>
    <submittedName>
        <fullName evidence="3">AAA family ATPase</fullName>
    </submittedName>
</protein>
<dbReference type="InterPro" id="IPR051396">
    <property type="entry name" value="Bact_Antivir_Def_Nuclease"/>
</dbReference>
<comment type="caution">
    <text evidence="3">The sequence shown here is derived from an EMBL/GenBank/DDBJ whole genome shotgun (WGS) entry which is preliminary data.</text>
</comment>
<keyword evidence="4" id="KW-1185">Reference proteome</keyword>
<dbReference type="Pfam" id="PF13304">
    <property type="entry name" value="AAA_21"/>
    <property type="match status" value="1"/>
</dbReference>